<keyword evidence="4" id="KW-0833">Ubl conjugation pathway</keyword>
<feature type="transmembrane region" description="Helical" evidence="6">
    <location>
        <begin position="326"/>
        <end position="351"/>
    </location>
</feature>
<reference evidence="7" key="1">
    <citation type="submission" date="2020-06" db="EMBL/GenBank/DDBJ databases">
        <authorList>
            <person name="Li T."/>
            <person name="Hu X."/>
            <person name="Zhang T."/>
            <person name="Song X."/>
            <person name="Zhang H."/>
            <person name="Dai N."/>
            <person name="Sheng W."/>
            <person name="Hou X."/>
            <person name="Wei L."/>
        </authorList>
    </citation>
    <scope>NUCLEOTIDE SEQUENCE</scope>
    <source>
        <strain evidence="7">K16</strain>
        <tissue evidence="7">Leaf</tissue>
    </source>
</reference>
<feature type="transmembrane region" description="Helical" evidence="6">
    <location>
        <begin position="28"/>
        <end position="46"/>
    </location>
</feature>
<dbReference type="GO" id="GO:0005886">
    <property type="term" value="C:plasma membrane"/>
    <property type="evidence" value="ECO:0007669"/>
    <property type="project" value="TreeGrafter"/>
</dbReference>
<evidence type="ECO:0000256" key="2">
    <source>
        <dbReference type="ARBA" id="ARBA00022723"/>
    </source>
</evidence>
<keyword evidence="6" id="KW-0812">Transmembrane</keyword>
<feature type="transmembrane region" description="Helical" evidence="6">
    <location>
        <begin position="83"/>
        <end position="110"/>
    </location>
</feature>
<dbReference type="GO" id="GO:0000151">
    <property type="term" value="C:ubiquitin ligase complex"/>
    <property type="evidence" value="ECO:0007669"/>
    <property type="project" value="TreeGrafter"/>
</dbReference>
<keyword evidence="3" id="KW-0863">Zinc-finger</keyword>
<dbReference type="Proteomes" id="UP001289374">
    <property type="component" value="Unassembled WGS sequence"/>
</dbReference>
<comment type="caution">
    <text evidence="7">The sequence shown here is derived from an EMBL/GenBank/DDBJ whole genome shotgun (WGS) entry which is preliminary data.</text>
</comment>
<gene>
    <name evidence="7" type="ORF">Sango_2635900</name>
</gene>
<evidence type="ECO:0000256" key="4">
    <source>
        <dbReference type="ARBA" id="ARBA00022786"/>
    </source>
</evidence>
<proteinExistence type="predicted"/>
<evidence type="ECO:0000256" key="6">
    <source>
        <dbReference type="SAM" id="Phobius"/>
    </source>
</evidence>
<feature type="transmembrane region" description="Helical" evidence="6">
    <location>
        <begin position="256"/>
        <end position="279"/>
    </location>
</feature>
<keyword evidence="1" id="KW-0808">Transferase</keyword>
<keyword evidence="8" id="KW-1185">Reference proteome</keyword>
<keyword evidence="6" id="KW-1133">Transmembrane helix</keyword>
<dbReference type="PANTHER" id="PTHR15067">
    <property type="entry name" value="E3 UBIQUITIN-PROTEIN LIGASE RNF8"/>
    <property type="match status" value="1"/>
</dbReference>
<accession>A0AAE1W1S0</accession>
<dbReference type="GO" id="GO:0061630">
    <property type="term" value="F:ubiquitin protein ligase activity"/>
    <property type="evidence" value="ECO:0007669"/>
    <property type="project" value="TreeGrafter"/>
</dbReference>
<dbReference type="GO" id="GO:0034052">
    <property type="term" value="P:positive regulation of plant-type hypersensitive response"/>
    <property type="evidence" value="ECO:0007669"/>
    <property type="project" value="TreeGrafter"/>
</dbReference>
<reference evidence="7" key="2">
    <citation type="journal article" date="2024" name="Plant">
        <title>Genomic evolution and insights into agronomic trait innovations of Sesamum species.</title>
        <authorList>
            <person name="Miao H."/>
            <person name="Wang L."/>
            <person name="Qu L."/>
            <person name="Liu H."/>
            <person name="Sun Y."/>
            <person name="Le M."/>
            <person name="Wang Q."/>
            <person name="Wei S."/>
            <person name="Zheng Y."/>
            <person name="Lin W."/>
            <person name="Duan Y."/>
            <person name="Cao H."/>
            <person name="Xiong S."/>
            <person name="Wang X."/>
            <person name="Wei L."/>
            <person name="Li C."/>
            <person name="Ma Q."/>
            <person name="Ju M."/>
            <person name="Zhao R."/>
            <person name="Li G."/>
            <person name="Mu C."/>
            <person name="Tian Q."/>
            <person name="Mei H."/>
            <person name="Zhang T."/>
            <person name="Gao T."/>
            <person name="Zhang H."/>
        </authorList>
    </citation>
    <scope>NUCLEOTIDE SEQUENCE</scope>
    <source>
        <strain evidence="7">K16</strain>
    </source>
</reference>
<evidence type="ECO:0000256" key="5">
    <source>
        <dbReference type="ARBA" id="ARBA00022833"/>
    </source>
</evidence>
<keyword evidence="6" id="KW-0472">Membrane</keyword>
<protein>
    <submittedName>
        <fullName evidence="7">E3 ubiquitin protein ligase RIN2</fullName>
    </submittedName>
</protein>
<dbReference type="GO" id="GO:0005829">
    <property type="term" value="C:cytosol"/>
    <property type="evidence" value="ECO:0007669"/>
    <property type="project" value="TreeGrafter"/>
</dbReference>
<dbReference type="GO" id="GO:0008270">
    <property type="term" value="F:zinc ion binding"/>
    <property type="evidence" value="ECO:0007669"/>
    <property type="project" value="UniProtKB-KW"/>
</dbReference>
<organism evidence="7 8">
    <name type="scientific">Sesamum angolense</name>
    <dbReference type="NCBI Taxonomy" id="2727404"/>
    <lineage>
        <taxon>Eukaryota</taxon>
        <taxon>Viridiplantae</taxon>
        <taxon>Streptophyta</taxon>
        <taxon>Embryophyta</taxon>
        <taxon>Tracheophyta</taxon>
        <taxon>Spermatophyta</taxon>
        <taxon>Magnoliopsida</taxon>
        <taxon>eudicotyledons</taxon>
        <taxon>Gunneridae</taxon>
        <taxon>Pentapetalae</taxon>
        <taxon>asterids</taxon>
        <taxon>lamiids</taxon>
        <taxon>Lamiales</taxon>
        <taxon>Pedaliaceae</taxon>
        <taxon>Sesamum</taxon>
    </lineage>
</organism>
<dbReference type="GO" id="GO:0016567">
    <property type="term" value="P:protein ubiquitination"/>
    <property type="evidence" value="ECO:0007669"/>
    <property type="project" value="TreeGrafter"/>
</dbReference>
<keyword evidence="5" id="KW-0862">Zinc</keyword>
<sequence>MNHLAHLQSYIVADRCSLDNMKGSPLKFLTNLCFVLLSLVGLQYWTDMSLEKYKSDGLIVDDFINSEDASHAKELLLGSYTTLALVASFALNVFILIILSLKTIFFSELYTSEIRKMLERLLNYVIYKEDWNFSSLSSPTNSISSRTMVNLVRCFKLWLGIFERLNASPSATPWTYFRVYSALLLVLSVDLLCDFDVSFALLSRCIISCGQTYLVPSSPMLPPIFLFPDLSLGFKLPCAIGGKCYFASRHSSSSMFLLLFFEPLSIAFETLQAIVVHGFQLLEIWLHHSAGDGASCRLSKIFDVSLLVPWGSGKASSSGILAFPDMMTMLMALALSGIFGGFAWHFILLMLSPFPPEYPCKCSLLTTTGEGGNVGHTFNHMMRVQHVILKRGSENSGKCIGDPRSKLAIMSL</sequence>
<dbReference type="EMBL" id="JACGWL010000016">
    <property type="protein sequence ID" value="KAK4385119.1"/>
    <property type="molecule type" value="Genomic_DNA"/>
</dbReference>
<evidence type="ECO:0000256" key="3">
    <source>
        <dbReference type="ARBA" id="ARBA00022771"/>
    </source>
</evidence>
<evidence type="ECO:0000313" key="8">
    <source>
        <dbReference type="Proteomes" id="UP001289374"/>
    </source>
</evidence>
<evidence type="ECO:0000313" key="7">
    <source>
        <dbReference type="EMBL" id="KAK4385119.1"/>
    </source>
</evidence>
<dbReference type="PANTHER" id="PTHR15067:SF4">
    <property type="entry name" value="E3 UBIQUITIN-PROTEIN LIGASE RNF8"/>
    <property type="match status" value="1"/>
</dbReference>
<name>A0AAE1W1S0_9LAMI</name>
<dbReference type="GO" id="GO:0006511">
    <property type="term" value="P:ubiquitin-dependent protein catabolic process"/>
    <property type="evidence" value="ECO:0007669"/>
    <property type="project" value="TreeGrafter"/>
</dbReference>
<dbReference type="AlphaFoldDB" id="A0AAE1W1S0"/>
<evidence type="ECO:0000256" key="1">
    <source>
        <dbReference type="ARBA" id="ARBA00022679"/>
    </source>
</evidence>
<keyword evidence="2" id="KW-0479">Metal-binding</keyword>